<sequence>MDPTQDSLDLPMAKAAQRSCIVTIVLTILSLSFVGLKVVTRARVQGRLGWDDALVCISFLTTIPFAVTIFGQAENGEGRAMREITFPMISRQLRWLWFSILFYSLGTGLAKLSILCQYLRVFVSRRTTIATWLTVIVVTAYTLEAIFLGIFSCVPVQKYWQRTLAGKCMDNPVYYYFNAAVNMLINLIIIAIPFPVLLRLNISNHNKYGMIIAFSFGFIGCIMSAIRLYAIARVSYSPDKSLTSPGPATWTAVELHVCIICACVPSLRPLLARVFT</sequence>
<dbReference type="Proteomes" id="UP000774617">
    <property type="component" value="Unassembled WGS sequence"/>
</dbReference>
<feature type="transmembrane region" description="Helical" evidence="6">
    <location>
        <begin position="15"/>
        <end position="36"/>
    </location>
</feature>
<evidence type="ECO:0000256" key="6">
    <source>
        <dbReference type="SAM" id="Phobius"/>
    </source>
</evidence>
<feature type="transmembrane region" description="Helical" evidence="6">
    <location>
        <begin position="48"/>
        <end position="71"/>
    </location>
</feature>
<evidence type="ECO:0000313" key="8">
    <source>
        <dbReference type="EMBL" id="KAH7042161.1"/>
    </source>
</evidence>
<feature type="transmembrane region" description="Helical" evidence="6">
    <location>
        <begin position="95"/>
        <end position="119"/>
    </location>
</feature>
<evidence type="ECO:0000256" key="1">
    <source>
        <dbReference type="ARBA" id="ARBA00004141"/>
    </source>
</evidence>
<feature type="non-terminal residue" evidence="8">
    <location>
        <position position="276"/>
    </location>
</feature>
<comment type="similarity">
    <text evidence="5">Belongs to the SAT4 family.</text>
</comment>
<feature type="transmembrane region" description="Helical" evidence="6">
    <location>
        <begin position="250"/>
        <end position="271"/>
    </location>
</feature>
<dbReference type="InterPro" id="IPR052337">
    <property type="entry name" value="SAT4-like"/>
</dbReference>
<keyword evidence="3 6" id="KW-1133">Transmembrane helix</keyword>
<comment type="subcellular location">
    <subcellularLocation>
        <location evidence="1">Membrane</location>
        <topology evidence="1">Multi-pass membrane protein</topology>
    </subcellularLocation>
</comment>
<keyword evidence="2 6" id="KW-0812">Transmembrane</keyword>
<reference evidence="8 9" key="1">
    <citation type="journal article" date="2021" name="Nat. Commun.">
        <title>Genetic determinants of endophytism in the Arabidopsis root mycobiome.</title>
        <authorList>
            <person name="Mesny F."/>
            <person name="Miyauchi S."/>
            <person name="Thiergart T."/>
            <person name="Pickel B."/>
            <person name="Atanasova L."/>
            <person name="Karlsson M."/>
            <person name="Huettel B."/>
            <person name="Barry K.W."/>
            <person name="Haridas S."/>
            <person name="Chen C."/>
            <person name="Bauer D."/>
            <person name="Andreopoulos W."/>
            <person name="Pangilinan J."/>
            <person name="LaButti K."/>
            <person name="Riley R."/>
            <person name="Lipzen A."/>
            <person name="Clum A."/>
            <person name="Drula E."/>
            <person name="Henrissat B."/>
            <person name="Kohler A."/>
            <person name="Grigoriev I.V."/>
            <person name="Martin F.M."/>
            <person name="Hacquard S."/>
        </authorList>
    </citation>
    <scope>NUCLEOTIDE SEQUENCE [LARGE SCALE GENOMIC DNA]</scope>
    <source>
        <strain evidence="8 9">MPI-SDFR-AT-0080</strain>
    </source>
</reference>
<dbReference type="InterPro" id="IPR049326">
    <property type="entry name" value="Rhodopsin_dom_fungi"/>
</dbReference>
<feature type="domain" description="Rhodopsin" evidence="7">
    <location>
        <begin position="36"/>
        <end position="273"/>
    </location>
</feature>
<keyword evidence="4 6" id="KW-0472">Membrane</keyword>
<keyword evidence="9" id="KW-1185">Reference proteome</keyword>
<feature type="transmembrane region" description="Helical" evidence="6">
    <location>
        <begin position="174"/>
        <end position="198"/>
    </location>
</feature>
<evidence type="ECO:0000256" key="3">
    <source>
        <dbReference type="ARBA" id="ARBA00022989"/>
    </source>
</evidence>
<feature type="transmembrane region" description="Helical" evidence="6">
    <location>
        <begin position="210"/>
        <end position="230"/>
    </location>
</feature>
<dbReference type="PANTHER" id="PTHR33048:SF47">
    <property type="entry name" value="INTEGRAL MEMBRANE PROTEIN-RELATED"/>
    <property type="match status" value="1"/>
</dbReference>
<name>A0ABQ8G210_9PEZI</name>
<comment type="caution">
    <text evidence="8">The sequence shown here is derived from an EMBL/GenBank/DDBJ whole genome shotgun (WGS) entry which is preliminary data.</text>
</comment>
<evidence type="ECO:0000256" key="4">
    <source>
        <dbReference type="ARBA" id="ARBA00023136"/>
    </source>
</evidence>
<evidence type="ECO:0000313" key="9">
    <source>
        <dbReference type="Proteomes" id="UP000774617"/>
    </source>
</evidence>
<dbReference type="PANTHER" id="PTHR33048">
    <property type="entry name" value="PTH11-LIKE INTEGRAL MEMBRANE PROTEIN (AFU_ORTHOLOGUE AFUA_5G11245)"/>
    <property type="match status" value="1"/>
</dbReference>
<evidence type="ECO:0000256" key="2">
    <source>
        <dbReference type="ARBA" id="ARBA00022692"/>
    </source>
</evidence>
<dbReference type="Pfam" id="PF20684">
    <property type="entry name" value="Fung_rhodopsin"/>
    <property type="match status" value="1"/>
</dbReference>
<organism evidence="8 9">
    <name type="scientific">Macrophomina phaseolina</name>
    <dbReference type="NCBI Taxonomy" id="35725"/>
    <lineage>
        <taxon>Eukaryota</taxon>
        <taxon>Fungi</taxon>
        <taxon>Dikarya</taxon>
        <taxon>Ascomycota</taxon>
        <taxon>Pezizomycotina</taxon>
        <taxon>Dothideomycetes</taxon>
        <taxon>Dothideomycetes incertae sedis</taxon>
        <taxon>Botryosphaeriales</taxon>
        <taxon>Botryosphaeriaceae</taxon>
        <taxon>Macrophomina</taxon>
    </lineage>
</organism>
<protein>
    <recommendedName>
        <fullName evidence="7">Rhodopsin domain-containing protein</fullName>
    </recommendedName>
</protein>
<gene>
    <name evidence="8" type="ORF">B0J12DRAFT_630222</name>
</gene>
<accession>A0ABQ8G210</accession>
<evidence type="ECO:0000259" key="7">
    <source>
        <dbReference type="Pfam" id="PF20684"/>
    </source>
</evidence>
<dbReference type="EMBL" id="JAGTJR010000027">
    <property type="protein sequence ID" value="KAH7042161.1"/>
    <property type="molecule type" value="Genomic_DNA"/>
</dbReference>
<proteinExistence type="inferred from homology"/>
<feature type="transmembrane region" description="Helical" evidence="6">
    <location>
        <begin position="131"/>
        <end position="154"/>
    </location>
</feature>
<evidence type="ECO:0000256" key="5">
    <source>
        <dbReference type="ARBA" id="ARBA00038359"/>
    </source>
</evidence>